<proteinExistence type="predicted"/>
<reference evidence="2 3" key="1">
    <citation type="submission" date="2021-06" db="EMBL/GenBank/DDBJ databases">
        <title>Caerostris darwini draft genome.</title>
        <authorList>
            <person name="Kono N."/>
            <person name="Arakawa K."/>
        </authorList>
    </citation>
    <scope>NUCLEOTIDE SEQUENCE [LARGE SCALE GENOMIC DNA]</scope>
</reference>
<feature type="region of interest" description="Disordered" evidence="1">
    <location>
        <begin position="56"/>
        <end position="93"/>
    </location>
</feature>
<dbReference type="AlphaFoldDB" id="A0AAV4MU83"/>
<organism evidence="2 3">
    <name type="scientific">Caerostris darwini</name>
    <dbReference type="NCBI Taxonomy" id="1538125"/>
    <lineage>
        <taxon>Eukaryota</taxon>
        <taxon>Metazoa</taxon>
        <taxon>Ecdysozoa</taxon>
        <taxon>Arthropoda</taxon>
        <taxon>Chelicerata</taxon>
        <taxon>Arachnida</taxon>
        <taxon>Araneae</taxon>
        <taxon>Araneomorphae</taxon>
        <taxon>Entelegynae</taxon>
        <taxon>Araneoidea</taxon>
        <taxon>Araneidae</taxon>
        <taxon>Caerostris</taxon>
    </lineage>
</organism>
<protein>
    <submittedName>
        <fullName evidence="2">Uncharacterized protein</fullName>
    </submittedName>
</protein>
<evidence type="ECO:0000256" key="1">
    <source>
        <dbReference type="SAM" id="MobiDB-lite"/>
    </source>
</evidence>
<feature type="compositionally biased region" description="Polar residues" evidence="1">
    <location>
        <begin position="77"/>
        <end position="93"/>
    </location>
</feature>
<feature type="compositionally biased region" description="Polar residues" evidence="1">
    <location>
        <begin position="59"/>
        <end position="69"/>
    </location>
</feature>
<evidence type="ECO:0000313" key="2">
    <source>
        <dbReference type="EMBL" id="GIX75848.1"/>
    </source>
</evidence>
<dbReference type="EMBL" id="BPLQ01000866">
    <property type="protein sequence ID" value="GIX75848.1"/>
    <property type="molecule type" value="Genomic_DNA"/>
</dbReference>
<keyword evidence="3" id="KW-1185">Reference proteome</keyword>
<dbReference type="Proteomes" id="UP001054837">
    <property type="component" value="Unassembled WGS sequence"/>
</dbReference>
<gene>
    <name evidence="2" type="ORF">CDAR_426161</name>
</gene>
<accession>A0AAV4MU83</accession>
<sequence length="93" mass="10705">MPLSKINKLFTLTKTENDKSMQNMVSFLNFQNYMGAVAELFPLIFPQTPNIRCHFGKSRFSNSSKLSTHNYRREQNTSRSKSFGQTPKASRVP</sequence>
<comment type="caution">
    <text evidence="2">The sequence shown here is derived from an EMBL/GenBank/DDBJ whole genome shotgun (WGS) entry which is preliminary data.</text>
</comment>
<name>A0AAV4MU83_9ARAC</name>
<evidence type="ECO:0000313" key="3">
    <source>
        <dbReference type="Proteomes" id="UP001054837"/>
    </source>
</evidence>